<protein>
    <submittedName>
        <fullName evidence="1">Uncharacterized protein</fullName>
    </submittedName>
</protein>
<gene>
    <name evidence="1" type="ORF">ElyMa_004923200</name>
</gene>
<dbReference type="AlphaFoldDB" id="A0AAV4J0T9"/>
<reference evidence="1 2" key="1">
    <citation type="journal article" date="2021" name="Elife">
        <title>Chloroplast acquisition without the gene transfer in kleptoplastic sea slugs, Plakobranchus ocellatus.</title>
        <authorList>
            <person name="Maeda T."/>
            <person name="Takahashi S."/>
            <person name="Yoshida T."/>
            <person name="Shimamura S."/>
            <person name="Takaki Y."/>
            <person name="Nagai Y."/>
            <person name="Toyoda A."/>
            <person name="Suzuki Y."/>
            <person name="Arimoto A."/>
            <person name="Ishii H."/>
            <person name="Satoh N."/>
            <person name="Nishiyama T."/>
            <person name="Hasebe M."/>
            <person name="Maruyama T."/>
            <person name="Minagawa J."/>
            <person name="Obokata J."/>
            <person name="Shigenobu S."/>
        </authorList>
    </citation>
    <scope>NUCLEOTIDE SEQUENCE [LARGE SCALE GENOMIC DNA]</scope>
</reference>
<dbReference type="Proteomes" id="UP000762676">
    <property type="component" value="Unassembled WGS sequence"/>
</dbReference>
<organism evidence="1 2">
    <name type="scientific">Elysia marginata</name>
    <dbReference type="NCBI Taxonomy" id="1093978"/>
    <lineage>
        <taxon>Eukaryota</taxon>
        <taxon>Metazoa</taxon>
        <taxon>Spiralia</taxon>
        <taxon>Lophotrochozoa</taxon>
        <taxon>Mollusca</taxon>
        <taxon>Gastropoda</taxon>
        <taxon>Heterobranchia</taxon>
        <taxon>Euthyneura</taxon>
        <taxon>Panpulmonata</taxon>
        <taxon>Sacoglossa</taxon>
        <taxon>Placobranchoidea</taxon>
        <taxon>Plakobranchidae</taxon>
        <taxon>Elysia</taxon>
    </lineage>
</organism>
<keyword evidence="2" id="KW-1185">Reference proteome</keyword>
<accession>A0AAV4J0T9</accession>
<dbReference type="EMBL" id="BMAT01009862">
    <property type="protein sequence ID" value="GFS15097.1"/>
    <property type="molecule type" value="Genomic_DNA"/>
</dbReference>
<sequence>MEMDHQWNVFVPQQMLNEPSGFLLGYVDFDNALVYICGISNLSQSPHNVEPLGIWRSSCGDAGTFSKMGSTACWISMNIEEGKTHCLLLVKGLKGLLEQKPAVCVTFHPSEVMDSYILDRHSSQVNCNGRKYFVATDSFMANNFHGFGPQATMALPTESENRISAKFKRQDFVKTLMKMLNKTHSTMAPSANVKFFYRASKKHSQASSCVPLFLVWILSFFEHILKTGIHGIRICCMPFPKILQTPSTFQYLQDKVYRYKSCLSLERSNSLNNFL</sequence>
<evidence type="ECO:0000313" key="2">
    <source>
        <dbReference type="Proteomes" id="UP000762676"/>
    </source>
</evidence>
<comment type="caution">
    <text evidence="1">The sequence shown here is derived from an EMBL/GenBank/DDBJ whole genome shotgun (WGS) entry which is preliminary data.</text>
</comment>
<name>A0AAV4J0T9_9GAST</name>
<proteinExistence type="predicted"/>
<evidence type="ECO:0000313" key="1">
    <source>
        <dbReference type="EMBL" id="GFS15097.1"/>
    </source>
</evidence>